<evidence type="ECO:0000313" key="1">
    <source>
        <dbReference type="EMBL" id="GAA4444769.1"/>
    </source>
</evidence>
<organism evidence="1 2">
    <name type="scientific">Pontibacter saemangeumensis</name>
    <dbReference type="NCBI Taxonomy" id="1084525"/>
    <lineage>
        <taxon>Bacteria</taxon>
        <taxon>Pseudomonadati</taxon>
        <taxon>Bacteroidota</taxon>
        <taxon>Cytophagia</taxon>
        <taxon>Cytophagales</taxon>
        <taxon>Hymenobacteraceae</taxon>
        <taxon>Pontibacter</taxon>
    </lineage>
</organism>
<keyword evidence="2" id="KW-1185">Reference proteome</keyword>
<name>A0ABP8M6Q5_9BACT</name>
<reference evidence="2" key="1">
    <citation type="journal article" date="2019" name="Int. J. Syst. Evol. Microbiol.">
        <title>The Global Catalogue of Microorganisms (GCM) 10K type strain sequencing project: providing services to taxonomists for standard genome sequencing and annotation.</title>
        <authorList>
            <consortium name="The Broad Institute Genomics Platform"/>
            <consortium name="The Broad Institute Genome Sequencing Center for Infectious Disease"/>
            <person name="Wu L."/>
            <person name="Ma J."/>
        </authorList>
    </citation>
    <scope>NUCLEOTIDE SEQUENCE [LARGE SCALE GENOMIC DNA]</scope>
    <source>
        <strain evidence="2">JCM 17926</strain>
    </source>
</reference>
<sequence length="87" mass="9103">MNTSATLTRPYGLDSLRGMTGLTSFTAKPTAAPEEDALRFSTTDGSMMTYSAGTNAVSNGAGIFIGGYFVGLTDESLLTGSMPFIKY</sequence>
<proteinExistence type="predicted"/>
<gene>
    <name evidence="1" type="ORF">GCM10023188_47160</name>
</gene>
<comment type="caution">
    <text evidence="1">The sequence shown here is derived from an EMBL/GenBank/DDBJ whole genome shotgun (WGS) entry which is preliminary data.</text>
</comment>
<dbReference type="EMBL" id="BAABHC010000039">
    <property type="protein sequence ID" value="GAA4444769.1"/>
    <property type="molecule type" value="Genomic_DNA"/>
</dbReference>
<protein>
    <submittedName>
        <fullName evidence="1">Uncharacterized protein</fullName>
    </submittedName>
</protein>
<dbReference type="RefSeq" id="WP_345163233.1">
    <property type="nucleotide sequence ID" value="NZ_BAABHC010000039.1"/>
</dbReference>
<dbReference type="Proteomes" id="UP001500552">
    <property type="component" value="Unassembled WGS sequence"/>
</dbReference>
<evidence type="ECO:0000313" key="2">
    <source>
        <dbReference type="Proteomes" id="UP001500552"/>
    </source>
</evidence>
<accession>A0ABP8M6Q5</accession>